<dbReference type="Pfam" id="PF02867">
    <property type="entry name" value="Ribonuc_red_lgC"/>
    <property type="match status" value="1"/>
</dbReference>
<dbReference type="OrthoDB" id="5287156at2"/>
<evidence type="ECO:0000256" key="2">
    <source>
        <dbReference type="ARBA" id="ARBA00022628"/>
    </source>
</evidence>
<evidence type="ECO:0000313" key="6">
    <source>
        <dbReference type="EMBL" id="APJ02819.1"/>
    </source>
</evidence>
<dbReference type="GO" id="GO:0004748">
    <property type="term" value="F:ribonucleoside-diphosphate reductase activity, thioredoxin disulfide as acceptor"/>
    <property type="evidence" value="ECO:0007669"/>
    <property type="project" value="TreeGrafter"/>
</dbReference>
<keyword evidence="4" id="KW-0170">Cobalt</keyword>
<keyword evidence="3" id="KW-0560">Oxidoreductase</keyword>
<dbReference type="Gene3D" id="3.20.70.20">
    <property type="match status" value="1"/>
</dbReference>
<protein>
    <recommendedName>
        <fullName evidence="5">Ribonucleotide reductase large subunit C-terminal domain-containing protein</fullName>
    </recommendedName>
</protein>
<evidence type="ECO:0000256" key="4">
    <source>
        <dbReference type="ARBA" id="ARBA00023285"/>
    </source>
</evidence>
<gene>
    <name evidence="6" type="ORF">AXG55_02340</name>
</gene>
<dbReference type="InterPro" id="IPR050862">
    <property type="entry name" value="RdRp_reductase_class-2"/>
</dbReference>
<keyword evidence="2" id="KW-0846">Cobalamin</keyword>
<comment type="cofactor">
    <cofactor evidence="1">
        <name>adenosylcob(III)alamin</name>
        <dbReference type="ChEBI" id="CHEBI:18408"/>
    </cofactor>
</comment>
<dbReference type="KEGG" id="saqi:AXG55_02340"/>
<dbReference type="AlphaFoldDB" id="A0A1L4CXZ8"/>
<dbReference type="RefSeq" id="WP_148696527.1">
    <property type="nucleotide sequence ID" value="NZ_CP017834.1"/>
</dbReference>
<evidence type="ECO:0000259" key="5">
    <source>
        <dbReference type="Pfam" id="PF02867"/>
    </source>
</evidence>
<evidence type="ECO:0000256" key="1">
    <source>
        <dbReference type="ARBA" id="ARBA00001922"/>
    </source>
</evidence>
<accession>A0A1L4CXZ8</accession>
<dbReference type="PRINTS" id="PR01183">
    <property type="entry name" value="RIBORDTASEM1"/>
</dbReference>
<reference evidence="6 7" key="1">
    <citation type="submission" date="2016-10" db="EMBL/GenBank/DDBJ databases">
        <title>Silvanigrella aquatica sp. nov., isolated from a freshwater lake located in the Black Forest, Germany, description of Silvanigrellaceae fam. nov., Silvanigrellales ord. nov., reclassification of the order Bdellovibrionales in the class Oligoflexia, reclassification of the families Bacteriovoracaceae and Halobacteriovoraceae in the new order Bacteriovoracales ord. nov., and reclassification of the family Pseudobacteriovoracaceae in the order Oligoflexiales.</title>
        <authorList>
            <person name="Hahn M.W."/>
            <person name="Schmidt J."/>
            <person name="Koll U."/>
            <person name="Rohde M."/>
            <person name="Verbag S."/>
            <person name="Pitt A."/>
            <person name="Nakai R."/>
            <person name="Naganuma T."/>
            <person name="Lang E."/>
        </authorList>
    </citation>
    <scope>NUCLEOTIDE SEQUENCE [LARGE SCALE GENOMIC DNA]</scope>
    <source>
        <strain evidence="6 7">MWH-Nonnen-W8red</strain>
    </source>
</reference>
<dbReference type="STRING" id="1915309.AXG55_02340"/>
<dbReference type="EMBL" id="CP017834">
    <property type="protein sequence ID" value="APJ02819.1"/>
    <property type="molecule type" value="Genomic_DNA"/>
</dbReference>
<keyword evidence="7" id="KW-1185">Reference proteome</keyword>
<dbReference type="PANTHER" id="PTHR43371">
    <property type="entry name" value="VITAMIN B12-DEPENDENT RIBONUCLEOTIDE REDUCTASE"/>
    <property type="match status" value="1"/>
</dbReference>
<name>A0A1L4CXZ8_9BACT</name>
<dbReference type="InterPro" id="IPR000788">
    <property type="entry name" value="RNR_lg_C"/>
</dbReference>
<dbReference type="Proteomes" id="UP000184731">
    <property type="component" value="Chromosome"/>
</dbReference>
<evidence type="ECO:0000313" key="7">
    <source>
        <dbReference type="Proteomes" id="UP000184731"/>
    </source>
</evidence>
<feature type="domain" description="Ribonucleotide reductase large subunit C-terminal" evidence="5">
    <location>
        <begin position="113"/>
        <end position="614"/>
    </location>
</feature>
<sequence length="808" mass="92782">MKNNKEPRSEISSEKIIKYEFISDIYKSIIENKYCLESKDQQTQLGIKEDFNEAIARVAQEINKYDTLKKEEMTKRTIQYITDKDFSPAGGIWRAAGNSTQKISYVNCTTQPPVKDSIENIFGESLMIWSRIASYGQGNGIDISGLRPRGSQTNNCGKTSSGAVSFLLNYDAAMQVIGAENRRGATKPDIWIYHPDSPEFISCKADISKLTSQNISVKVDSQFMHAVMENKSIKLSWERKNNIVYVGKNIFDENSPGPDLRYEKNINAKELFHQIALQAWKTGEPGIEFWDTSEYNSTSNYHPNKKYHIVSTNGCSEQKLDAFNTCVLASINFYNMPIIDKNWEEWLQERVQFGVRFLDNVILAELEENRSPHPIQKQKLKEMTRIGLGFTGIYDWFIKNKIIYASDESIKITSKIMNIFAETAYRTSIELGKERGSFTEFNKDWFLKSPFIQRLCKLTNLKFEDFTAMRHVCCLSVAPTGTLSMVVGVGGNGCEPSFAPYHERRERSLTGEYQTHFIYDSCVLNELKRKNIPLTKENIDKMILDPEWVFAAWNKYSEKNINSLQKIKFMSEIYKYIDSGISVTYNLPENAAVEEVKEIYFAAWKQELKSVTVYRDKSREGVLNNIANEKNKNKFNLKSTSIKRPDILECDIYIMTANGKKWIVLVGLLNEKPYEVFCGMQNKIPEYLTAFKKGKILKKKNGLYDLILENESMIHIKNFFHNDGAESAITRLVSLNLKNNVKIEDILNQLEKAEGDITTFAKSISRVLKKYLNEKNKIMSDDCPQCHNVNLIRQAGCLLCNYCGWSQC</sequence>
<dbReference type="SUPFAM" id="SSF51998">
    <property type="entry name" value="PFL-like glycyl radical enzymes"/>
    <property type="match status" value="1"/>
</dbReference>
<dbReference type="GO" id="GO:0031419">
    <property type="term" value="F:cobalamin binding"/>
    <property type="evidence" value="ECO:0007669"/>
    <property type="project" value="UniProtKB-KW"/>
</dbReference>
<proteinExistence type="predicted"/>
<dbReference type="PANTHER" id="PTHR43371:SF1">
    <property type="entry name" value="RIBONUCLEOSIDE-DIPHOSPHATE REDUCTASE"/>
    <property type="match status" value="1"/>
</dbReference>
<organism evidence="6 7">
    <name type="scientific">Silvanigrella aquatica</name>
    <dbReference type="NCBI Taxonomy" id="1915309"/>
    <lineage>
        <taxon>Bacteria</taxon>
        <taxon>Pseudomonadati</taxon>
        <taxon>Bdellovibrionota</taxon>
        <taxon>Oligoflexia</taxon>
        <taxon>Silvanigrellales</taxon>
        <taxon>Silvanigrellaceae</taxon>
        <taxon>Silvanigrella</taxon>
    </lineage>
</organism>
<evidence type="ECO:0000256" key="3">
    <source>
        <dbReference type="ARBA" id="ARBA00023002"/>
    </source>
</evidence>